<gene>
    <name evidence="1" type="ORF">SAMN05443431_102216</name>
</gene>
<dbReference type="Proteomes" id="UP000199559">
    <property type="component" value="Unassembled WGS sequence"/>
</dbReference>
<dbReference type="STRING" id="1144750.SAMN05443431_102216"/>
<dbReference type="PANTHER" id="PTHR36439:SF1">
    <property type="entry name" value="DUF1697 DOMAIN-CONTAINING PROTEIN"/>
    <property type="match status" value="1"/>
</dbReference>
<dbReference type="SUPFAM" id="SSF160379">
    <property type="entry name" value="SP0830-like"/>
    <property type="match status" value="1"/>
</dbReference>
<dbReference type="InterPro" id="IPR012545">
    <property type="entry name" value="DUF1697"/>
</dbReference>
<proteinExistence type="predicted"/>
<evidence type="ECO:0000313" key="2">
    <source>
        <dbReference type="Proteomes" id="UP000199559"/>
    </source>
</evidence>
<keyword evidence="2" id="KW-1185">Reference proteome</keyword>
<dbReference type="PANTHER" id="PTHR36439">
    <property type="entry name" value="BLL4334 PROTEIN"/>
    <property type="match status" value="1"/>
</dbReference>
<reference evidence="2" key="1">
    <citation type="submission" date="2016-10" db="EMBL/GenBank/DDBJ databases">
        <authorList>
            <person name="Varghese N."/>
            <person name="Submissions S."/>
        </authorList>
    </citation>
    <scope>NUCLEOTIDE SEQUENCE [LARGE SCALE GENOMIC DNA]</scope>
    <source>
        <strain evidence="2">DSM 28881</strain>
    </source>
</reference>
<name>A0A1I3L2V3_9FLAO</name>
<accession>A0A1I3L2V3</accession>
<dbReference type="RefSeq" id="WP_090837757.1">
    <property type="nucleotide sequence ID" value="NZ_CANLBQ010000002.1"/>
</dbReference>
<sequence length="177" mass="20079">MQKYIAFLRGINVGGHNKLPMQDLRALMELLGFLEVKTYIQTGNIVFKSDVADIAIITSKIEAGIENSFGFKIPVLVKTPKQVALILEKYPFSETEKQTSYFALLYTKVGRNQKQLITTFSFLNEKFKLINDCVYLYSSTGYGRAKANNNFLEKKLEITVTTRNFKTLTKLLALSEA</sequence>
<dbReference type="PIRSF" id="PIRSF008502">
    <property type="entry name" value="UCP008502"/>
    <property type="match status" value="1"/>
</dbReference>
<protein>
    <submittedName>
        <fullName evidence="1">Uncharacterized conserved protein, DUF1697 family</fullName>
    </submittedName>
</protein>
<evidence type="ECO:0000313" key="1">
    <source>
        <dbReference type="EMBL" id="SFI79060.1"/>
    </source>
</evidence>
<dbReference type="Pfam" id="PF08002">
    <property type="entry name" value="DUF1697"/>
    <property type="match status" value="1"/>
</dbReference>
<dbReference type="Gene3D" id="3.30.70.1280">
    <property type="entry name" value="SP0830-like domains"/>
    <property type="match status" value="1"/>
</dbReference>
<organism evidence="1 2">
    <name type="scientific">Olleya namhaensis</name>
    <dbReference type="NCBI Taxonomy" id="1144750"/>
    <lineage>
        <taxon>Bacteria</taxon>
        <taxon>Pseudomonadati</taxon>
        <taxon>Bacteroidota</taxon>
        <taxon>Flavobacteriia</taxon>
        <taxon>Flavobacteriales</taxon>
        <taxon>Flavobacteriaceae</taxon>
    </lineage>
</organism>
<dbReference type="EMBL" id="FORM01000002">
    <property type="protein sequence ID" value="SFI79060.1"/>
    <property type="molecule type" value="Genomic_DNA"/>
</dbReference>
<dbReference type="AlphaFoldDB" id="A0A1I3L2V3"/>